<dbReference type="GO" id="GO:0005829">
    <property type="term" value="C:cytosol"/>
    <property type="evidence" value="ECO:0007669"/>
    <property type="project" value="TreeGrafter"/>
</dbReference>
<proteinExistence type="predicted"/>
<dbReference type="SUPFAM" id="SSF52540">
    <property type="entry name" value="P-loop containing nucleoside triphosphate hydrolases"/>
    <property type="match status" value="1"/>
</dbReference>
<evidence type="ECO:0000259" key="7">
    <source>
        <dbReference type="Pfam" id="PF01926"/>
    </source>
</evidence>
<name>A0A2G8L6I9_STIJA</name>
<dbReference type="Gene3D" id="3.40.50.300">
    <property type="entry name" value="P-loop containing nucleotide triphosphate hydrolases"/>
    <property type="match status" value="1"/>
</dbReference>
<sequence length="159" mass="17520">MKELLLNRLIYEMRTTMISRNQLKMQNTESDGDSIKDDEDSDTSRAPDVRGPGTSNMKRLAESNNGNLVNGEELLELIRSVHKGKKVEEGITTVGMVGYPNVGKSSTINALLQQKKVPVSATPEEPNIFSSKGEMVIYGILPVDQIRDFVSPVSLISLL</sequence>
<dbReference type="GO" id="GO:0000054">
    <property type="term" value="P:ribosomal subunit export from nucleus"/>
    <property type="evidence" value="ECO:0007669"/>
    <property type="project" value="TreeGrafter"/>
</dbReference>
<gene>
    <name evidence="8" type="ORF">BSL78_07223</name>
</gene>
<feature type="region of interest" description="Disordered" evidence="6">
    <location>
        <begin position="22"/>
        <end position="65"/>
    </location>
</feature>
<evidence type="ECO:0000256" key="3">
    <source>
        <dbReference type="ARBA" id="ARBA00022801"/>
    </source>
</evidence>
<accession>A0A2G8L6I9</accession>
<dbReference type="PANTHER" id="PTHR45709:SF2">
    <property type="entry name" value="LARGE SUBUNIT GTPASE 1 HOMOLOG"/>
    <property type="match status" value="1"/>
</dbReference>
<dbReference type="InterPro" id="IPR043358">
    <property type="entry name" value="GNL1-like"/>
</dbReference>
<keyword evidence="2" id="KW-0547">Nucleotide-binding</keyword>
<dbReference type="PANTHER" id="PTHR45709">
    <property type="entry name" value="LARGE SUBUNIT GTPASE 1 HOMOLOG-RELATED"/>
    <property type="match status" value="1"/>
</dbReference>
<evidence type="ECO:0000256" key="5">
    <source>
        <dbReference type="ARBA" id="ARBA00040145"/>
    </source>
</evidence>
<keyword evidence="3" id="KW-0378">Hydrolase</keyword>
<comment type="caution">
    <text evidence="8">The sequence shown here is derived from an EMBL/GenBank/DDBJ whole genome shotgun (WGS) entry which is preliminary data.</text>
</comment>
<protein>
    <recommendedName>
        <fullName evidence="5">Large subunit GTPase 1 homolog</fullName>
    </recommendedName>
</protein>
<dbReference type="Pfam" id="PF01926">
    <property type="entry name" value="MMR_HSR1"/>
    <property type="match status" value="1"/>
</dbReference>
<dbReference type="InterPro" id="IPR006073">
    <property type="entry name" value="GTP-bd"/>
</dbReference>
<dbReference type="OrthoDB" id="61815at2759"/>
<dbReference type="InterPro" id="IPR027417">
    <property type="entry name" value="P-loop_NTPase"/>
</dbReference>
<keyword evidence="9" id="KW-1185">Reference proteome</keyword>
<dbReference type="AlphaFoldDB" id="A0A2G8L6I9"/>
<dbReference type="GO" id="GO:0005525">
    <property type="term" value="F:GTP binding"/>
    <property type="evidence" value="ECO:0007669"/>
    <property type="project" value="UniProtKB-KW"/>
</dbReference>
<feature type="domain" description="G" evidence="7">
    <location>
        <begin position="93"/>
        <end position="123"/>
    </location>
</feature>
<feature type="compositionally biased region" description="Acidic residues" evidence="6">
    <location>
        <begin position="30"/>
        <end position="41"/>
    </location>
</feature>
<evidence type="ECO:0000256" key="6">
    <source>
        <dbReference type="SAM" id="MobiDB-lite"/>
    </source>
</evidence>
<evidence type="ECO:0000313" key="8">
    <source>
        <dbReference type="EMBL" id="PIK55889.1"/>
    </source>
</evidence>
<evidence type="ECO:0000256" key="1">
    <source>
        <dbReference type="ARBA" id="ARBA00022490"/>
    </source>
</evidence>
<organism evidence="8 9">
    <name type="scientific">Stichopus japonicus</name>
    <name type="common">Sea cucumber</name>
    <dbReference type="NCBI Taxonomy" id="307972"/>
    <lineage>
        <taxon>Eukaryota</taxon>
        <taxon>Metazoa</taxon>
        <taxon>Echinodermata</taxon>
        <taxon>Eleutherozoa</taxon>
        <taxon>Echinozoa</taxon>
        <taxon>Holothuroidea</taxon>
        <taxon>Aspidochirotacea</taxon>
        <taxon>Aspidochirotida</taxon>
        <taxon>Stichopodidae</taxon>
        <taxon>Apostichopus</taxon>
    </lineage>
</organism>
<dbReference type="GO" id="GO:0003924">
    <property type="term" value="F:GTPase activity"/>
    <property type="evidence" value="ECO:0007669"/>
    <property type="project" value="InterPro"/>
</dbReference>
<dbReference type="STRING" id="307972.A0A2G8L6I9"/>
<evidence type="ECO:0000256" key="4">
    <source>
        <dbReference type="ARBA" id="ARBA00023134"/>
    </source>
</evidence>
<keyword evidence="1" id="KW-0963">Cytoplasm</keyword>
<dbReference type="Proteomes" id="UP000230750">
    <property type="component" value="Unassembled WGS sequence"/>
</dbReference>
<keyword evidence="4" id="KW-0342">GTP-binding</keyword>
<evidence type="ECO:0000256" key="2">
    <source>
        <dbReference type="ARBA" id="ARBA00022741"/>
    </source>
</evidence>
<evidence type="ECO:0000313" key="9">
    <source>
        <dbReference type="Proteomes" id="UP000230750"/>
    </source>
</evidence>
<reference evidence="8 9" key="1">
    <citation type="journal article" date="2017" name="PLoS Biol.">
        <title>The sea cucumber genome provides insights into morphological evolution and visceral regeneration.</title>
        <authorList>
            <person name="Zhang X."/>
            <person name="Sun L."/>
            <person name="Yuan J."/>
            <person name="Sun Y."/>
            <person name="Gao Y."/>
            <person name="Zhang L."/>
            <person name="Li S."/>
            <person name="Dai H."/>
            <person name="Hamel J.F."/>
            <person name="Liu C."/>
            <person name="Yu Y."/>
            <person name="Liu S."/>
            <person name="Lin W."/>
            <person name="Guo K."/>
            <person name="Jin S."/>
            <person name="Xu P."/>
            <person name="Storey K.B."/>
            <person name="Huan P."/>
            <person name="Zhang T."/>
            <person name="Zhou Y."/>
            <person name="Zhang J."/>
            <person name="Lin C."/>
            <person name="Li X."/>
            <person name="Xing L."/>
            <person name="Huo D."/>
            <person name="Sun M."/>
            <person name="Wang L."/>
            <person name="Mercier A."/>
            <person name="Li F."/>
            <person name="Yang H."/>
            <person name="Xiang J."/>
        </authorList>
    </citation>
    <scope>NUCLEOTIDE SEQUENCE [LARGE SCALE GENOMIC DNA]</scope>
    <source>
        <strain evidence="8">Shaxun</strain>
        <tissue evidence="8">Muscle</tissue>
    </source>
</reference>
<dbReference type="EMBL" id="MRZV01000197">
    <property type="protein sequence ID" value="PIK55889.1"/>
    <property type="molecule type" value="Genomic_DNA"/>
</dbReference>